<dbReference type="PROSITE" id="PS51384">
    <property type="entry name" value="FAD_FR"/>
    <property type="match status" value="1"/>
</dbReference>
<sequence length="697" mass="73623">MVMLKQVDAIDAGCRTVLAHSPIAALGYRDTGGTSRTTFVGGVAGFAHVHSPTRISFALPEADAAPGPASMFFLLPGVGEVLRVNGTVTSQQGARTTVVIRQAWVHCAQAILRSGLWQPPAKAAPAPQLAVDEPLGAPGVAEFLAAAPFLALSSWDTEGGSDTSPRGDRGTVVRILDGRTLVLPDRRGNKRADTLHNLLQDERLAFAALVPGRSGVLHVRGRGVVTDDPALLRTLALRGLAPHAALVIDVEHAEVTGNDAVARARLWHPGAHLDRSAAPDLTMIALEHLATNSADAPGGPPAALFRVVGAIPGLSRALRVVMRRAYRSALRREGYADVADGRRTDGDRAGSPLREVRVVEMRRETPTTVTLVLEDAAGRPDPFAFRPGQYFTLVVEVDGRPVRRAYSASSAPGTTRLEVTVKHVEGGRLSGHVHRMLRVGDLLGLHGPSGTFHTEAEPSTEMVLVAAGSGVTPMMSMIRTRLADRAGHDRIALLYSSRDADEVIFAADLDRLAAEHPDRLSVTHVLTSRDGRLDADRLVDWFTGRTPAADARYYVCGPEALMSTVRKVLASLGVPDARVHHETYTSGAGTTIATTTPQPMTVEAAGQPVGTGTVEPGQSLLDAGLATGIDLPFSCTVGTCGECVVRLRRGDVVVSEPNCLTPQQRAAGYTLTCVAQPLSEVTIDLADQGRSAIGGQG</sequence>
<dbReference type="PRINTS" id="PR00410">
    <property type="entry name" value="PHEHYDRXLASE"/>
</dbReference>
<dbReference type="SUPFAM" id="SSF54292">
    <property type="entry name" value="2Fe-2S ferredoxin-like"/>
    <property type="match status" value="1"/>
</dbReference>
<evidence type="ECO:0000256" key="2">
    <source>
        <dbReference type="ARBA" id="ARBA00022630"/>
    </source>
</evidence>
<keyword evidence="6" id="KW-0560">Oxidoreductase</keyword>
<dbReference type="InterPro" id="IPR008333">
    <property type="entry name" value="Cbr1-like_FAD-bd_dom"/>
</dbReference>
<dbReference type="Gene3D" id="2.30.110.10">
    <property type="entry name" value="Electron Transport, Fmn-binding Protein, Chain A"/>
    <property type="match status" value="1"/>
</dbReference>
<keyword evidence="3" id="KW-0001">2Fe-2S</keyword>
<dbReference type="InterPro" id="IPR036010">
    <property type="entry name" value="2Fe-2S_ferredoxin-like_sf"/>
</dbReference>
<accession>A0ABS3VGF4</accession>
<feature type="domain" description="FAD-binding FR-type" evidence="10">
    <location>
        <begin position="351"/>
        <end position="455"/>
    </location>
</feature>
<dbReference type="InterPro" id="IPR011576">
    <property type="entry name" value="Pyridox_Oxase_N"/>
</dbReference>
<dbReference type="InterPro" id="IPR012675">
    <property type="entry name" value="Beta-grasp_dom_sf"/>
</dbReference>
<dbReference type="InterPro" id="IPR039261">
    <property type="entry name" value="FNR_nucleotide-bd"/>
</dbReference>
<keyword evidence="5" id="KW-0274">FAD</keyword>
<dbReference type="SUPFAM" id="SSF52343">
    <property type="entry name" value="Ferredoxin reductase-like, C-terminal NADP-linked domain"/>
    <property type="match status" value="1"/>
</dbReference>
<proteinExistence type="predicted"/>
<dbReference type="InterPro" id="IPR001041">
    <property type="entry name" value="2Fe-2S_ferredoxin-type"/>
</dbReference>
<evidence type="ECO:0000313" key="12">
    <source>
        <dbReference type="Proteomes" id="UP000671399"/>
    </source>
</evidence>
<dbReference type="Gene3D" id="2.40.30.10">
    <property type="entry name" value="Translation factors"/>
    <property type="match status" value="1"/>
</dbReference>
<evidence type="ECO:0000256" key="8">
    <source>
        <dbReference type="ARBA" id="ARBA00023014"/>
    </source>
</evidence>
<dbReference type="EMBL" id="JAGFWR010000028">
    <property type="protein sequence ID" value="MBO4164706.1"/>
    <property type="molecule type" value="Genomic_DNA"/>
</dbReference>
<evidence type="ECO:0000259" key="10">
    <source>
        <dbReference type="PROSITE" id="PS51384"/>
    </source>
</evidence>
<dbReference type="PANTHER" id="PTHR47354">
    <property type="entry name" value="NADH OXIDOREDUCTASE HCR"/>
    <property type="match status" value="1"/>
</dbReference>
<evidence type="ECO:0000313" key="11">
    <source>
        <dbReference type="EMBL" id="MBO4164706.1"/>
    </source>
</evidence>
<dbReference type="InterPro" id="IPR012349">
    <property type="entry name" value="Split_barrel_FMN-bd"/>
</dbReference>
<dbReference type="SUPFAM" id="SSF50475">
    <property type="entry name" value="FMN-binding split barrel"/>
    <property type="match status" value="1"/>
</dbReference>
<evidence type="ECO:0000256" key="5">
    <source>
        <dbReference type="ARBA" id="ARBA00022827"/>
    </source>
</evidence>
<protein>
    <submittedName>
        <fullName evidence="11">2Fe-2S iron-sulfur cluster binding domain-containing protein</fullName>
    </submittedName>
</protein>
<dbReference type="InterPro" id="IPR017938">
    <property type="entry name" value="Riboflavin_synthase-like_b-brl"/>
</dbReference>
<dbReference type="Proteomes" id="UP000671399">
    <property type="component" value="Unassembled WGS sequence"/>
</dbReference>
<dbReference type="InterPro" id="IPR050415">
    <property type="entry name" value="MRET"/>
</dbReference>
<evidence type="ECO:0000256" key="1">
    <source>
        <dbReference type="ARBA" id="ARBA00001974"/>
    </source>
</evidence>
<keyword evidence="4" id="KW-0479">Metal-binding</keyword>
<dbReference type="Pfam" id="PF01243">
    <property type="entry name" value="PNPOx_N"/>
    <property type="match status" value="1"/>
</dbReference>
<dbReference type="Gene3D" id="3.10.20.30">
    <property type="match status" value="1"/>
</dbReference>
<keyword evidence="12" id="KW-1185">Reference proteome</keyword>
<dbReference type="Gene3D" id="3.40.50.80">
    <property type="entry name" value="Nucleotide-binding domain of ferredoxin-NADP reductase (FNR) module"/>
    <property type="match status" value="1"/>
</dbReference>
<organism evidence="11 12">
    <name type="scientific">Micromonospora antibiotica</name>
    <dbReference type="NCBI Taxonomy" id="2807623"/>
    <lineage>
        <taxon>Bacteria</taxon>
        <taxon>Bacillati</taxon>
        <taxon>Actinomycetota</taxon>
        <taxon>Actinomycetes</taxon>
        <taxon>Micromonosporales</taxon>
        <taxon>Micromonosporaceae</taxon>
        <taxon>Micromonospora</taxon>
    </lineage>
</organism>
<dbReference type="InterPro" id="IPR017927">
    <property type="entry name" value="FAD-bd_FR_type"/>
</dbReference>
<feature type="domain" description="2Fe-2S ferredoxin-type" evidence="9">
    <location>
        <begin position="598"/>
        <end position="689"/>
    </location>
</feature>
<evidence type="ECO:0000256" key="4">
    <source>
        <dbReference type="ARBA" id="ARBA00022723"/>
    </source>
</evidence>
<evidence type="ECO:0000256" key="7">
    <source>
        <dbReference type="ARBA" id="ARBA00023004"/>
    </source>
</evidence>
<keyword evidence="2" id="KW-0285">Flavoprotein</keyword>
<dbReference type="CDD" id="cd06214">
    <property type="entry name" value="PA_degradation_oxidoreductase_like"/>
    <property type="match status" value="1"/>
</dbReference>
<evidence type="ECO:0000256" key="6">
    <source>
        <dbReference type="ARBA" id="ARBA00023002"/>
    </source>
</evidence>
<dbReference type="CDD" id="cd00207">
    <property type="entry name" value="fer2"/>
    <property type="match status" value="1"/>
</dbReference>
<reference evidence="11 12" key="1">
    <citation type="submission" date="2021-03" db="EMBL/GenBank/DDBJ databases">
        <authorList>
            <person name="Lee D.-H."/>
        </authorList>
    </citation>
    <scope>NUCLEOTIDE SEQUENCE [LARGE SCALE GENOMIC DNA]</scope>
    <source>
        <strain evidence="11 12">MMS20-R2-23</strain>
    </source>
</reference>
<dbReference type="SUPFAM" id="SSF63380">
    <property type="entry name" value="Riboflavin synthase domain-like"/>
    <property type="match status" value="1"/>
</dbReference>
<evidence type="ECO:0000256" key="3">
    <source>
        <dbReference type="ARBA" id="ARBA00022714"/>
    </source>
</evidence>
<dbReference type="Pfam" id="PF00175">
    <property type="entry name" value="NAD_binding_1"/>
    <property type="match status" value="1"/>
</dbReference>
<evidence type="ECO:0000259" key="9">
    <source>
        <dbReference type="PROSITE" id="PS51085"/>
    </source>
</evidence>
<name>A0ABS3VGF4_9ACTN</name>
<comment type="caution">
    <text evidence="11">The sequence shown here is derived from an EMBL/GenBank/DDBJ whole genome shotgun (WGS) entry which is preliminary data.</text>
</comment>
<keyword evidence="8" id="KW-0411">Iron-sulfur</keyword>
<dbReference type="PANTHER" id="PTHR47354:SF6">
    <property type="entry name" value="NADH OXIDOREDUCTASE HCR"/>
    <property type="match status" value="1"/>
</dbReference>
<keyword evidence="7" id="KW-0408">Iron</keyword>
<comment type="cofactor">
    <cofactor evidence="1">
        <name>FAD</name>
        <dbReference type="ChEBI" id="CHEBI:57692"/>
    </cofactor>
</comment>
<dbReference type="PROSITE" id="PS51085">
    <property type="entry name" value="2FE2S_FER_2"/>
    <property type="match status" value="1"/>
</dbReference>
<dbReference type="Pfam" id="PF00111">
    <property type="entry name" value="Fer2"/>
    <property type="match status" value="1"/>
</dbReference>
<dbReference type="Pfam" id="PF00970">
    <property type="entry name" value="FAD_binding_6"/>
    <property type="match status" value="1"/>
</dbReference>
<gene>
    <name evidence="11" type="ORF">JQN83_28410</name>
</gene>
<dbReference type="InterPro" id="IPR001433">
    <property type="entry name" value="OxRdtase_FAD/NAD-bd"/>
</dbReference>